<accession>A0AB38RNB2</accession>
<proteinExistence type="predicted"/>
<gene>
    <name evidence="2" type="ORF">M0639_31180</name>
</gene>
<name>A0AB38RNB2_RHOSG</name>
<keyword evidence="2" id="KW-0614">Plasmid</keyword>
<protein>
    <recommendedName>
        <fullName evidence="4">Mce-associated membrane protein</fullName>
    </recommendedName>
</protein>
<reference evidence="3" key="1">
    <citation type="journal article" date="2022" name="Environ. Microbiol.">
        <title>Functional analysis, diversity, and distribution of carbendazim hydrolases MheI and CbmA, responsible for the initial step in carbendazim degradation.</title>
        <authorList>
            <person name="Zhang M."/>
            <person name="Bai X."/>
            <person name="Li Q."/>
            <person name="Zhang L."/>
            <person name="Zhu Q."/>
            <person name="Gao S."/>
            <person name="Ke Z."/>
            <person name="Jiang M."/>
            <person name="Hu J."/>
            <person name="Qiu J."/>
            <person name="Hong Q."/>
        </authorList>
    </citation>
    <scope>NUCLEOTIDE SEQUENCE [LARGE SCALE GENOMIC DNA]</scope>
    <source>
        <strain evidence="3">djl-6</strain>
    </source>
</reference>
<dbReference type="Proteomes" id="UP000831484">
    <property type="component" value="Plasmid pdjl-6-4"/>
</dbReference>
<sequence>MSNTRTFALLGVAAAIIVGMVFLFSDFGGKDTGTAAPRHTSATPSTVTTTTVTSPAVVDVSSNPDTDAAEDTVRQALSVAFTWYPATDSSPTDAYARARKWFTEPLAASLLVDVDAGRGPGAQWSQWASDNAKIVADVSVGCSGCPPDTDILIHRVASIHQTAIADDETTTLTTETTVWITLTKHGGEWLIDNIRY</sequence>
<feature type="transmembrane region" description="Helical" evidence="1">
    <location>
        <begin position="6"/>
        <end position="24"/>
    </location>
</feature>
<organism evidence="2 3">
    <name type="scientific">Rhodococcus qingshengii JCM 15477</name>
    <dbReference type="NCBI Taxonomy" id="1303681"/>
    <lineage>
        <taxon>Bacteria</taxon>
        <taxon>Bacillati</taxon>
        <taxon>Actinomycetota</taxon>
        <taxon>Actinomycetes</taxon>
        <taxon>Mycobacteriales</taxon>
        <taxon>Nocardiaceae</taxon>
        <taxon>Rhodococcus</taxon>
        <taxon>Rhodococcus erythropolis group</taxon>
    </lineage>
</organism>
<dbReference type="RefSeq" id="WP_064075226.1">
    <property type="nucleotide sequence ID" value="NZ_CP096567.1"/>
</dbReference>
<evidence type="ECO:0008006" key="4">
    <source>
        <dbReference type="Google" id="ProtNLM"/>
    </source>
</evidence>
<keyword evidence="3" id="KW-1185">Reference proteome</keyword>
<evidence type="ECO:0000256" key="1">
    <source>
        <dbReference type="SAM" id="Phobius"/>
    </source>
</evidence>
<dbReference type="EMBL" id="CP096567">
    <property type="protein sequence ID" value="UPU46677.1"/>
    <property type="molecule type" value="Genomic_DNA"/>
</dbReference>
<keyword evidence="1" id="KW-1133">Transmembrane helix</keyword>
<dbReference type="AlphaFoldDB" id="A0AB38RNB2"/>
<evidence type="ECO:0000313" key="2">
    <source>
        <dbReference type="EMBL" id="UPU46677.1"/>
    </source>
</evidence>
<keyword evidence="1" id="KW-0812">Transmembrane</keyword>
<keyword evidence="1" id="KW-0472">Membrane</keyword>
<geneLocation type="plasmid" evidence="2 3">
    <name>pdjl-6-4</name>
</geneLocation>
<evidence type="ECO:0000313" key="3">
    <source>
        <dbReference type="Proteomes" id="UP000831484"/>
    </source>
</evidence>